<keyword evidence="1" id="KW-0732">Signal</keyword>
<proteinExistence type="predicted"/>
<dbReference type="STRING" id="1085623.GNIT_3113"/>
<name>G4QIQ3_GLANF</name>
<dbReference type="RefSeq" id="WP_014110079.1">
    <property type="nucleotide sequence ID" value="NC_016041.1"/>
</dbReference>
<feature type="chain" id="PRO_5003467592" description="Lipoprotein" evidence="1">
    <location>
        <begin position="21"/>
        <end position="188"/>
    </location>
</feature>
<accession>G4QIQ3</accession>
<dbReference type="EMBL" id="CP003060">
    <property type="protein sequence ID" value="AEP31208.1"/>
    <property type="molecule type" value="Genomic_DNA"/>
</dbReference>
<evidence type="ECO:0000256" key="1">
    <source>
        <dbReference type="SAM" id="SignalP"/>
    </source>
</evidence>
<reference evidence="2 3" key="1">
    <citation type="journal article" date="2011" name="J. Bacteriol.">
        <title>Complete genome sequence of seawater bacterium Glaciecola nitratireducens FR1064T.</title>
        <authorList>
            <person name="Bian F."/>
            <person name="Qin Q.L."/>
            <person name="Xie B.B."/>
            <person name="Shu Y.L."/>
            <person name="Zhang X.Y."/>
            <person name="Yu Y."/>
            <person name="Chen B."/>
            <person name="Chen X.L."/>
            <person name="Zhou B.C."/>
            <person name="Zhang Y.Z."/>
        </authorList>
    </citation>
    <scope>NUCLEOTIDE SEQUENCE [LARGE SCALE GENOMIC DNA]</scope>
    <source>
        <strain evidence="3">JCM 12485 / KCTC 12276 / FR1064</strain>
    </source>
</reference>
<dbReference type="AlphaFoldDB" id="G4QIQ3"/>
<gene>
    <name evidence="2" type="ordered locus">GNIT_3113</name>
</gene>
<dbReference type="KEGG" id="gni:GNIT_3113"/>
<dbReference type="Proteomes" id="UP000009282">
    <property type="component" value="Chromosome"/>
</dbReference>
<sequence>MKTRAYLLSLLTISMLSACSQQEATSVDEISSKYNTSQTPAKETEMSGFDCIAEFKDRLYLLGRGDDYPNFIAQDITIELIKQDPESKLISATCKSEVELGVKFADVIVDGTAQQSLDYLEASFPLELVVFNGEENWILDTVLQYQVDGLSSQEIPTLTKHFKVIESYDENRRVLKKFNLNYSDSSSD</sequence>
<dbReference type="OrthoDB" id="6388767at2"/>
<protein>
    <recommendedName>
        <fullName evidence="4">Lipoprotein</fullName>
    </recommendedName>
</protein>
<keyword evidence="3" id="KW-1185">Reference proteome</keyword>
<feature type="signal peptide" evidence="1">
    <location>
        <begin position="1"/>
        <end position="20"/>
    </location>
</feature>
<evidence type="ECO:0000313" key="2">
    <source>
        <dbReference type="EMBL" id="AEP31208.1"/>
    </source>
</evidence>
<dbReference type="PROSITE" id="PS51257">
    <property type="entry name" value="PROKAR_LIPOPROTEIN"/>
    <property type="match status" value="1"/>
</dbReference>
<dbReference type="HOGENOM" id="CLU_1439215_0_0_6"/>
<evidence type="ECO:0000313" key="3">
    <source>
        <dbReference type="Proteomes" id="UP000009282"/>
    </source>
</evidence>
<organism evidence="2 3">
    <name type="scientific">Glaciecola nitratireducens (strain JCM 12485 / KCTC 12276 / FR1064)</name>
    <dbReference type="NCBI Taxonomy" id="1085623"/>
    <lineage>
        <taxon>Bacteria</taxon>
        <taxon>Pseudomonadati</taxon>
        <taxon>Pseudomonadota</taxon>
        <taxon>Gammaproteobacteria</taxon>
        <taxon>Alteromonadales</taxon>
        <taxon>Alteromonadaceae</taxon>
        <taxon>Brumicola</taxon>
    </lineage>
</organism>
<evidence type="ECO:0008006" key="4">
    <source>
        <dbReference type="Google" id="ProtNLM"/>
    </source>
</evidence>
<dbReference type="eggNOG" id="ENOG5033N5E">
    <property type="taxonomic scope" value="Bacteria"/>
</dbReference>